<name>A0AAV6U9W6_9ARAC</name>
<accession>A0AAV6U9W6</accession>
<dbReference type="AlphaFoldDB" id="A0AAV6U9W6"/>
<proteinExistence type="predicted"/>
<dbReference type="Proteomes" id="UP000827092">
    <property type="component" value="Unassembled WGS sequence"/>
</dbReference>
<protein>
    <recommendedName>
        <fullName evidence="3">THAP-type domain-containing protein</fullName>
    </recommendedName>
</protein>
<dbReference type="EMBL" id="JAFNEN010000559">
    <property type="protein sequence ID" value="KAG8180628.1"/>
    <property type="molecule type" value="Genomic_DNA"/>
</dbReference>
<evidence type="ECO:0000313" key="1">
    <source>
        <dbReference type="EMBL" id="KAG8180628.1"/>
    </source>
</evidence>
<organism evidence="1 2">
    <name type="scientific">Oedothorax gibbosus</name>
    <dbReference type="NCBI Taxonomy" id="931172"/>
    <lineage>
        <taxon>Eukaryota</taxon>
        <taxon>Metazoa</taxon>
        <taxon>Ecdysozoa</taxon>
        <taxon>Arthropoda</taxon>
        <taxon>Chelicerata</taxon>
        <taxon>Arachnida</taxon>
        <taxon>Araneae</taxon>
        <taxon>Araneomorphae</taxon>
        <taxon>Entelegynae</taxon>
        <taxon>Araneoidea</taxon>
        <taxon>Linyphiidae</taxon>
        <taxon>Erigoninae</taxon>
        <taxon>Oedothorax</taxon>
    </lineage>
</organism>
<evidence type="ECO:0000313" key="2">
    <source>
        <dbReference type="Proteomes" id="UP000827092"/>
    </source>
</evidence>
<gene>
    <name evidence="1" type="ORF">JTE90_018246</name>
</gene>
<comment type="caution">
    <text evidence="1">The sequence shown here is derived from an EMBL/GenBank/DDBJ whole genome shotgun (WGS) entry which is preliminary data.</text>
</comment>
<evidence type="ECO:0008006" key="3">
    <source>
        <dbReference type="Google" id="ProtNLM"/>
    </source>
</evidence>
<reference evidence="1 2" key="1">
    <citation type="journal article" date="2022" name="Nat. Ecol. Evol.">
        <title>A masculinizing supergene underlies an exaggerated male reproductive morph in a spider.</title>
        <authorList>
            <person name="Hendrickx F."/>
            <person name="De Corte Z."/>
            <person name="Sonet G."/>
            <person name="Van Belleghem S.M."/>
            <person name="Kostlbacher S."/>
            <person name="Vangestel C."/>
        </authorList>
    </citation>
    <scope>NUCLEOTIDE SEQUENCE [LARGE SCALE GENOMIC DNA]</scope>
    <source>
        <strain evidence="1">W744_W776</strain>
    </source>
</reference>
<keyword evidence="2" id="KW-1185">Reference proteome</keyword>
<sequence length="130" mass="14878">MGLKRKARRSPPVGRRHNLVGWVCLHHFADEDVLRDAATYDEKGELVTVKLQQLRIKDGAVPSIFPNCPRYLSKGVMHRTSPETTKKKQKENLQLSAVLNESLQTTVLFEQKHACKDWDELNSCIKNLKV</sequence>